<dbReference type="CDD" id="cd00170">
    <property type="entry name" value="SEC14"/>
    <property type="match status" value="1"/>
</dbReference>
<gene>
    <name evidence="2" type="ORF">GSCOC_T00005291001</name>
</gene>
<dbReference type="SMART" id="SM00516">
    <property type="entry name" value="SEC14"/>
    <property type="match status" value="1"/>
</dbReference>
<dbReference type="SUPFAM" id="SSF46938">
    <property type="entry name" value="CRAL/TRIO N-terminal domain"/>
    <property type="match status" value="1"/>
</dbReference>
<dbReference type="InterPro" id="IPR036273">
    <property type="entry name" value="CRAL/TRIO_N_dom_sf"/>
</dbReference>
<dbReference type="STRING" id="49390.A0A068VB82"/>
<dbReference type="Gramene" id="CDP16933">
    <property type="protein sequence ID" value="CDP16933"/>
    <property type="gene ID" value="GSCOC_T00005291001"/>
</dbReference>
<organism evidence="2 3">
    <name type="scientific">Coffea canephora</name>
    <name type="common">Robusta coffee</name>
    <dbReference type="NCBI Taxonomy" id="49390"/>
    <lineage>
        <taxon>Eukaryota</taxon>
        <taxon>Viridiplantae</taxon>
        <taxon>Streptophyta</taxon>
        <taxon>Embryophyta</taxon>
        <taxon>Tracheophyta</taxon>
        <taxon>Spermatophyta</taxon>
        <taxon>Magnoliopsida</taxon>
        <taxon>eudicotyledons</taxon>
        <taxon>Gunneridae</taxon>
        <taxon>Pentapetalae</taxon>
        <taxon>asterids</taxon>
        <taxon>lamiids</taxon>
        <taxon>Gentianales</taxon>
        <taxon>Rubiaceae</taxon>
        <taxon>Ixoroideae</taxon>
        <taxon>Gardenieae complex</taxon>
        <taxon>Bertiereae - Coffeeae clade</taxon>
        <taxon>Coffeeae</taxon>
        <taxon>Coffea</taxon>
    </lineage>
</organism>
<dbReference type="OMA" id="NDNDIWI"/>
<name>A0A068VB82_COFCA</name>
<dbReference type="Pfam" id="PF00650">
    <property type="entry name" value="CRAL_TRIO"/>
    <property type="match status" value="1"/>
</dbReference>
<dbReference type="PROSITE" id="PS50191">
    <property type="entry name" value="CRAL_TRIO"/>
    <property type="match status" value="1"/>
</dbReference>
<reference evidence="3" key="1">
    <citation type="journal article" date="2014" name="Science">
        <title>The coffee genome provides insight into the convergent evolution of caffeine biosynthesis.</title>
        <authorList>
            <person name="Denoeud F."/>
            <person name="Carretero-Paulet L."/>
            <person name="Dereeper A."/>
            <person name="Droc G."/>
            <person name="Guyot R."/>
            <person name="Pietrella M."/>
            <person name="Zheng C."/>
            <person name="Alberti A."/>
            <person name="Anthony F."/>
            <person name="Aprea G."/>
            <person name="Aury J.M."/>
            <person name="Bento P."/>
            <person name="Bernard M."/>
            <person name="Bocs S."/>
            <person name="Campa C."/>
            <person name="Cenci A."/>
            <person name="Combes M.C."/>
            <person name="Crouzillat D."/>
            <person name="Da Silva C."/>
            <person name="Daddiego L."/>
            <person name="De Bellis F."/>
            <person name="Dussert S."/>
            <person name="Garsmeur O."/>
            <person name="Gayraud T."/>
            <person name="Guignon V."/>
            <person name="Jahn K."/>
            <person name="Jamilloux V."/>
            <person name="Joet T."/>
            <person name="Labadie K."/>
            <person name="Lan T."/>
            <person name="Leclercq J."/>
            <person name="Lepelley M."/>
            <person name="Leroy T."/>
            <person name="Li L.T."/>
            <person name="Librado P."/>
            <person name="Lopez L."/>
            <person name="Munoz A."/>
            <person name="Noel B."/>
            <person name="Pallavicini A."/>
            <person name="Perrotta G."/>
            <person name="Poncet V."/>
            <person name="Pot D."/>
            <person name="Priyono X."/>
            <person name="Rigoreau M."/>
            <person name="Rouard M."/>
            <person name="Rozas J."/>
            <person name="Tranchant-Dubreuil C."/>
            <person name="VanBuren R."/>
            <person name="Zhang Q."/>
            <person name="Andrade A.C."/>
            <person name="Argout X."/>
            <person name="Bertrand B."/>
            <person name="de Kochko A."/>
            <person name="Graziosi G."/>
            <person name="Henry R.J."/>
            <person name="Jayarama X."/>
            <person name="Ming R."/>
            <person name="Nagai C."/>
            <person name="Rounsley S."/>
            <person name="Sankoff D."/>
            <person name="Giuliano G."/>
            <person name="Albert V.A."/>
            <person name="Wincker P."/>
            <person name="Lashermes P."/>
        </authorList>
    </citation>
    <scope>NUCLEOTIDE SEQUENCE [LARGE SCALE GENOMIC DNA]</scope>
    <source>
        <strain evidence="3">cv. DH200-94</strain>
    </source>
</reference>
<sequence>MAFQLGLRPPLGKHFKNFNSSFFSSKPIGIRKLLAVRLCALAPKDAQKLVVEVKEKLEKECNSLPAGKNGKDDEELILWFLKDRRFSVEEAVSKLTKAIRWYHEFGVSELSEESVRSAAESGKAYVHDYLDVNSRPVQIVEASKHFPGKHDFREDEKLCVFLVEKALSKLPAGKEQILVIIDLQGFGTENADLRFLTFLFDVFYYYYPRRLSEVLFVDAPFIFQPIWQLAKPMLKSYASLVRFCSAEVARDEYFTDETVPANLRKR</sequence>
<dbReference type="OrthoDB" id="75724at2759"/>
<dbReference type="PANTHER" id="PTHR47556:SF1">
    <property type="entry name" value="SEC14P-LIKE PHOSPHATIDYLINOSITOL TRANSFER FAMILY PROTEIN"/>
    <property type="match status" value="1"/>
</dbReference>
<dbReference type="Gene3D" id="3.40.525.10">
    <property type="entry name" value="CRAL-TRIO lipid binding domain"/>
    <property type="match status" value="1"/>
</dbReference>
<keyword evidence="3" id="KW-1185">Reference proteome</keyword>
<dbReference type="PhylomeDB" id="A0A068VB82"/>
<dbReference type="PANTHER" id="PTHR47556">
    <property type="entry name" value="SEC14P-LIKE PHOSPHATIDYLINOSITOL TRANSFER FAMILY PROTEIN"/>
    <property type="match status" value="1"/>
</dbReference>
<dbReference type="SUPFAM" id="SSF52087">
    <property type="entry name" value="CRAL/TRIO domain"/>
    <property type="match status" value="1"/>
</dbReference>
<feature type="domain" description="CRAL-TRIO" evidence="1">
    <location>
        <begin position="114"/>
        <end position="266"/>
    </location>
</feature>
<dbReference type="InParanoid" id="A0A068VB82"/>
<evidence type="ECO:0000259" key="1">
    <source>
        <dbReference type="PROSITE" id="PS50191"/>
    </source>
</evidence>
<evidence type="ECO:0000313" key="3">
    <source>
        <dbReference type="Proteomes" id="UP000295252"/>
    </source>
</evidence>
<dbReference type="InterPro" id="IPR001251">
    <property type="entry name" value="CRAL-TRIO_dom"/>
</dbReference>
<dbReference type="InterPro" id="IPR036865">
    <property type="entry name" value="CRAL-TRIO_dom_sf"/>
</dbReference>
<evidence type="ECO:0000313" key="2">
    <source>
        <dbReference type="EMBL" id="CDP16933.1"/>
    </source>
</evidence>
<dbReference type="FunCoup" id="A0A068VB82">
    <property type="interactions" value="132"/>
</dbReference>
<proteinExistence type="predicted"/>
<dbReference type="AlphaFoldDB" id="A0A068VB82"/>
<protein>
    <recommendedName>
        <fullName evidence="1">CRAL-TRIO domain-containing protein</fullName>
    </recommendedName>
</protein>
<accession>A0A068VB82</accession>
<dbReference type="Proteomes" id="UP000295252">
    <property type="component" value="Chromosome VI"/>
</dbReference>
<dbReference type="EMBL" id="HG739224">
    <property type="protein sequence ID" value="CDP16933.1"/>
    <property type="molecule type" value="Genomic_DNA"/>
</dbReference>